<dbReference type="InterPro" id="IPR036412">
    <property type="entry name" value="HAD-like_sf"/>
</dbReference>
<dbReference type="InterPro" id="IPR023214">
    <property type="entry name" value="HAD_sf"/>
</dbReference>
<keyword evidence="2" id="KW-1185">Reference proteome</keyword>
<evidence type="ECO:0000313" key="1">
    <source>
        <dbReference type="EMBL" id="VDL86621.1"/>
    </source>
</evidence>
<accession>A0A0N4YXT8</accession>
<dbReference type="EMBL" id="UYSL01027334">
    <property type="protein sequence ID" value="VDL86621.1"/>
    <property type="molecule type" value="Genomic_DNA"/>
</dbReference>
<dbReference type="Pfam" id="PF13344">
    <property type="entry name" value="Hydrolase_6"/>
    <property type="match status" value="1"/>
</dbReference>
<dbReference type="NCBIfam" id="TIGR01460">
    <property type="entry name" value="HAD-SF-IIA"/>
    <property type="match status" value="1"/>
</dbReference>
<dbReference type="GO" id="GO:0016791">
    <property type="term" value="F:phosphatase activity"/>
    <property type="evidence" value="ECO:0007669"/>
    <property type="project" value="TreeGrafter"/>
</dbReference>
<dbReference type="AlphaFoldDB" id="A0A0N4YXT8"/>
<dbReference type="PANTHER" id="PTHR19288:SF83">
    <property type="entry name" value="PHOSPHOGLYCOLATE PHOSPHATASE"/>
    <property type="match status" value="1"/>
</dbReference>
<evidence type="ECO:0000313" key="2">
    <source>
        <dbReference type="Proteomes" id="UP000271162"/>
    </source>
</evidence>
<dbReference type="InterPro" id="IPR006357">
    <property type="entry name" value="HAD-SF_hydro_IIA"/>
</dbReference>
<reference evidence="1 2" key="2">
    <citation type="submission" date="2018-11" db="EMBL/GenBank/DDBJ databases">
        <authorList>
            <consortium name="Pathogen Informatics"/>
        </authorList>
    </citation>
    <scope>NUCLEOTIDE SEQUENCE [LARGE SCALE GENOMIC DNA]</scope>
</reference>
<reference evidence="3" key="1">
    <citation type="submission" date="2017-02" db="UniProtKB">
        <authorList>
            <consortium name="WormBaseParasite"/>
        </authorList>
    </citation>
    <scope>IDENTIFICATION</scope>
</reference>
<dbReference type="WBParaSite" id="NBR_0002206001-mRNA-1">
    <property type="protein sequence ID" value="NBR_0002206001-mRNA-1"/>
    <property type="gene ID" value="NBR_0002206001"/>
</dbReference>
<gene>
    <name evidence="1" type="ORF">NBR_LOCUS22061</name>
</gene>
<evidence type="ECO:0000313" key="3">
    <source>
        <dbReference type="WBParaSite" id="NBR_0002206001-mRNA-1"/>
    </source>
</evidence>
<dbReference type="GO" id="GO:0005737">
    <property type="term" value="C:cytoplasm"/>
    <property type="evidence" value="ECO:0007669"/>
    <property type="project" value="TreeGrafter"/>
</dbReference>
<name>A0A0N4YXT8_NIPBR</name>
<dbReference type="Gene3D" id="3.40.50.1000">
    <property type="entry name" value="HAD superfamily/HAD-like"/>
    <property type="match status" value="2"/>
</dbReference>
<dbReference type="Proteomes" id="UP000271162">
    <property type="component" value="Unassembled WGS sequence"/>
</dbReference>
<protein>
    <submittedName>
        <fullName evidence="1 3">Uncharacterized protein</fullName>
    </submittedName>
</protein>
<proteinExistence type="predicted"/>
<organism evidence="3">
    <name type="scientific">Nippostrongylus brasiliensis</name>
    <name type="common">Rat hookworm</name>
    <dbReference type="NCBI Taxonomy" id="27835"/>
    <lineage>
        <taxon>Eukaryota</taxon>
        <taxon>Metazoa</taxon>
        <taxon>Ecdysozoa</taxon>
        <taxon>Nematoda</taxon>
        <taxon>Chromadorea</taxon>
        <taxon>Rhabditida</taxon>
        <taxon>Rhabditina</taxon>
        <taxon>Rhabditomorpha</taxon>
        <taxon>Strongyloidea</taxon>
        <taxon>Heligmosomidae</taxon>
        <taxon>Nippostrongylus</taxon>
    </lineage>
</organism>
<sequence length="395" mass="44114">MASSGGGGSFISLFQAFKKECRRYAKQKRIHVEKEVSSCLPTRGNLCTNQESSTLQPKIINIGPEANAERLTADNFAELLPDVDTFIFGADGLMWLREGVIHEASSLINLLIEKKKNIIILTNDTTRTRDEHVNKLVQHRFSSKITKDRIVTPGLIAAEHIENTCCYAGKKVYVVAAEGVEDELKNRGIEYFGQDIGEPVTSGRETAVFDTDLGVKREDVCAVIVGFDTKFNFKKMLKAVNYLKNPNCIFLATNDDATFAVQNSDIVVPDAGLFSMNRNTQNKRSPWQSCWNSGAIVASISKGAAREPIVVGKPSQMAYEFIKKKFDIDEERTMVICSRISNDVKFGRLHGMRTLLVLNEAHQMEELDRLRSGGQLDLLPHYYAPSLAEILPQYV</sequence>
<dbReference type="SUPFAM" id="SSF56784">
    <property type="entry name" value="HAD-like"/>
    <property type="match status" value="1"/>
</dbReference>
<dbReference type="STRING" id="27835.A0A0N4YXT8"/>
<dbReference type="Pfam" id="PF13242">
    <property type="entry name" value="Hydrolase_like"/>
    <property type="match status" value="1"/>
</dbReference>
<dbReference type="OMA" id="INESRTM"/>
<dbReference type="PANTHER" id="PTHR19288">
    <property type="entry name" value="4-NITROPHENYLPHOSPHATASE-RELATED"/>
    <property type="match status" value="1"/>
</dbReference>